<feature type="chain" id="PRO_5021343890" evidence="13">
    <location>
        <begin position="22"/>
        <end position="532"/>
    </location>
</feature>
<dbReference type="Gene3D" id="1.10.10.10">
    <property type="entry name" value="Winged helix-like DNA-binding domain superfamily/Winged helix DNA-binding domain"/>
    <property type="match status" value="1"/>
</dbReference>
<comment type="similarity">
    <text evidence="2 11">Belongs to the ETS family.</text>
</comment>
<comment type="subcellular location">
    <subcellularLocation>
        <location evidence="1 11">Nucleus</location>
    </subcellularLocation>
</comment>
<evidence type="ECO:0000256" key="11">
    <source>
        <dbReference type="RuleBase" id="RU004019"/>
    </source>
</evidence>
<feature type="compositionally biased region" description="Polar residues" evidence="12">
    <location>
        <begin position="130"/>
        <end position="144"/>
    </location>
</feature>
<keyword evidence="10 11" id="KW-0539">Nucleus</keyword>
<evidence type="ECO:0000256" key="8">
    <source>
        <dbReference type="ARBA" id="ARBA00023159"/>
    </source>
</evidence>
<dbReference type="InterPro" id="IPR046328">
    <property type="entry name" value="ETS_fam"/>
</dbReference>
<keyword evidence="6" id="KW-0805">Transcription regulation</keyword>
<dbReference type="InterPro" id="IPR036390">
    <property type="entry name" value="WH_DNA-bd_sf"/>
</dbReference>
<keyword evidence="13" id="KW-0732">Signal</keyword>
<proteinExistence type="inferred from homology"/>
<keyword evidence="3" id="KW-0678">Repressor</keyword>
<dbReference type="PROSITE" id="PS50061">
    <property type="entry name" value="ETS_DOMAIN_3"/>
    <property type="match status" value="1"/>
</dbReference>
<evidence type="ECO:0000256" key="5">
    <source>
        <dbReference type="ARBA" id="ARBA00022843"/>
    </source>
</evidence>
<feature type="compositionally biased region" description="Basic and acidic residues" evidence="12">
    <location>
        <begin position="172"/>
        <end position="184"/>
    </location>
</feature>
<evidence type="ECO:0000256" key="9">
    <source>
        <dbReference type="ARBA" id="ARBA00023163"/>
    </source>
</evidence>
<dbReference type="InterPro" id="IPR000418">
    <property type="entry name" value="Ets_dom"/>
</dbReference>
<evidence type="ECO:0000256" key="3">
    <source>
        <dbReference type="ARBA" id="ARBA00022491"/>
    </source>
</evidence>
<evidence type="ECO:0000313" key="16">
    <source>
        <dbReference type="Proteomes" id="UP000314982"/>
    </source>
</evidence>
<reference evidence="15" key="3">
    <citation type="submission" date="2025-09" db="UniProtKB">
        <authorList>
            <consortium name="Ensembl"/>
        </authorList>
    </citation>
    <scope>IDENTIFICATION</scope>
</reference>
<dbReference type="PANTHER" id="PTHR11849:SF21">
    <property type="entry name" value="ETS DOMAIN-CONTAINING PROTEIN ELK-4"/>
    <property type="match status" value="1"/>
</dbReference>
<feature type="region of interest" description="Disordered" evidence="12">
    <location>
        <begin position="172"/>
        <end position="227"/>
    </location>
</feature>
<dbReference type="PROSITE" id="PS00345">
    <property type="entry name" value="ETS_DOMAIN_1"/>
    <property type="match status" value="1"/>
</dbReference>
<evidence type="ECO:0000259" key="14">
    <source>
        <dbReference type="PROSITE" id="PS50061"/>
    </source>
</evidence>
<dbReference type="GO" id="GO:0000981">
    <property type="term" value="F:DNA-binding transcription factor activity, RNA polymerase II-specific"/>
    <property type="evidence" value="ECO:0007669"/>
    <property type="project" value="TreeGrafter"/>
</dbReference>
<keyword evidence="5" id="KW-0832">Ubl conjugation</keyword>
<dbReference type="AlphaFoldDB" id="A0A4W5LWS6"/>
<dbReference type="SMART" id="SM00413">
    <property type="entry name" value="ETS"/>
    <property type="match status" value="1"/>
</dbReference>
<dbReference type="GeneTree" id="ENSGT00940000158900"/>
<feature type="region of interest" description="Disordered" evidence="12">
    <location>
        <begin position="95"/>
        <end position="145"/>
    </location>
</feature>
<feature type="compositionally biased region" description="Basic and acidic residues" evidence="12">
    <location>
        <begin position="113"/>
        <end position="125"/>
    </location>
</feature>
<dbReference type="Ensembl" id="ENSHHUT00000031401.1">
    <property type="protein sequence ID" value="ENSHHUP00000030149.1"/>
    <property type="gene ID" value="ENSHHUG00000019192.1"/>
</dbReference>
<organism evidence="15 16">
    <name type="scientific">Hucho hucho</name>
    <name type="common">huchen</name>
    <dbReference type="NCBI Taxonomy" id="62062"/>
    <lineage>
        <taxon>Eukaryota</taxon>
        <taxon>Metazoa</taxon>
        <taxon>Chordata</taxon>
        <taxon>Craniata</taxon>
        <taxon>Vertebrata</taxon>
        <taxon>Euteleostomi</taxon>
        <taxon>Actinopterygii</taxon>
        <taxon>Neopterygii</taxon>
        <taxon>Teleostei</taxon>
        <taxon>Protacanthopterygii</taxon>
        <taxon>Salmoniformes</taxon>
        <taxon>Salmonidae</taxon>
        <taxon>Salmoninae</taxon>
        <taxon>Hucho</taxon>
    </lineage>
</organism>
<evidence type="ECO:0000256" key="1">
    <source>
        <dbReference type="ARBA" id="ARBA00004123"/>
    </source>
</evidence>
<dbReference type="GO" id="GO:0045892">
    <property type="term" value="P:negative regulation of DNA-templated transcription"/>
    <property type="evidence" value="ECO:0007669"/>
    <property type="project" value="UniProtKB-ARBA"/>
</dbReference>
<feature type="domain" description="ETS" evidence="14">
    <location>
        <begin position="5"/>
        <end position="85"/>
    </location>
</feature>
<dbReference type="PRINTS" id="PR00454">
    <property type="entry name" value="ETSDOMAIN"/>
</dbReference>
<reference evidence="16" key="1">
    <citation type="submission" date="2018-06" db="EMBL/GenBank/DDBJ databases">
        <title>Genome assembly of Danube salmon.</title>
        <authorList>
            <person name="Macqueen D.J."/>
            <person name="Gundappa M.K."/>
        </authorList>
    </citation>
    <scope>NUCLEOTIDE SEQUENCE [LARGE SCALE GENOMIC DNA]</scope>
</reference>
<dbReference type="PROSITE" id="PS00346">
    <property type="entry name" value="ETS_DOMAIN_2"/>
    <property type="match status" value="1"/>
</dbReference>
<reference evidence="15" key="2">
    <citation type="submission" date="2025-08" db="UniProtKB">
        <authorList>
            <consortium name="Ensembl"/>
        </authorList>
    </citation>
    <scope>IDENTIFICATION</scope>
</reference>
<keyword evidence="8" id="KW-0010">Activator</keyword>
<evidence type="ECO:0000256" key="4">
    <source>
        <dbReference type="ARBA" id="ARBA00022499"/>
    </source>
</evidence>
<name>A0A4W5LWS6_9TELE</name>
<evidence type="ECO:0000256" key="13">
    <source>
        <dbReference type="SAM" id="SignalP"/>
    </source>
</evidence>
<dbReference type="Proteomes" id="UP000314982">
    <property type="component" value="Unassembled WGS sequence"/>
</dbReference>
<evidence type="ECO:0000256" key="7">
    <source>
        <dbReference type="ARBA" id="ARBA00023125"/>
    </source>
</evidence>
<feature type="signal peptide" evidence="13">
    <location>
        <begin position="1"/>
        <end position="21"/>
    </location>
</feature>
<sequence>MDSSVTLWQFLLQLLLDPTNDQLICWTNEEGEFKLLQAEEVAKLWGARKNKPNMNYDKLSRALRYYYDKNIIKKVNGQKFVYRFVSYPDILKGDASVRPDGEGGAGGGLPLSERGDNTSREEGGDRSGGVTATQGSSTKPSNRNDYIHSGLYTSFTLTSLQNGRQLFKSIKMENPGDKMADRKSNTRAQDPPSQPMPSPSVIKFGTTPPKRSPPPQVTIETSNPPLYPLQVPPPIDVVRTHSTLLPQAVYAFEQAKPLESSSPRILNSFSLSELPSRSPSPSMVPDSTQELVIDSDIESISSQPTETQIQALQSSGHVSSGEVCGGNRDKGGNREMSLSPVCVSGHITGGKARKPPKVLELSTPTLVVTASDLSPMNLYSPSLPTASLTPALLQTPTLLLTPSPLLSNIHFWSTLSPVAPLSPATRRQQGAHTLFQVRTHPLSSRYPLLSLFLSWLVPARACSVSVSLLYTVSSVFLLYSMDPNSALYDPLKLFCVLLCSLPVPLGAHPSLPYPHTQPGWDQHPRTPHSRLP</sequence>
<dbReference type="PANTHER" id="PTHR11849">
    <property type="entry name" value="ETS"/>
    <property type="match status" value="1"/>
</dbReference>
<dbReference type="FunFam" id="1.10.10.10:FF:000113">
    <property type="entry name" value="ETS domain-containing protein Elk-3"/>
    <property type="match status" value="1"/>
</dbReference>
<dbReference type="SUPFAM" id="SSF46785">
    <property type="entry name" value="Winged helix' DNA-binding domain"/>
    <property type="match status" value="1"/>
</dbReference>
<dbReference type="GO" id="GO:0005634">
    <property type="term" value="C:nucleus"/>
    <property type="evidence" value="ECO:0007669"/>
    <property type="project" value="UniProtKB-SubCell"/>
</dbReference>
<evidence type="ECO:0000256" key="6">
    <source>
        <dbReference type="ARBA" id="ARBA00023015"/>
    </source>
</evidence>
<keyword evidence="16" id="KW-1185">Reference proteome</keyword>
<accession>A0A4W5LWS6</accession>
<dbReference type="Pfam" id="PF00178">
    <property type="entry name" value="Ets"/>
    <property type="match status" value="1"/>
</dbReference>
<dbReference type="GO" id="GO:0043565">
    <property type="term" value="F:sequence-specific DNA binding"/>
    <property type="evidence" value="ECO:0007669"/>
    <property type="project" value="InterPro"/>
</dbReference>
<evidence type="ECO:0000256" key="12">
    <source>
        <dbReference type="SAM" id="MobiDB-lite"/>
    </source>
</evidence>
<evidence type="ECO:0000256" key="10">
    <source>
        <dbReference type="ARBA" id="ARBA00023242"/>
    </source>
</evidence>
<protein>
    <submittedName>
        <fullName evidence="15">ETS transcription factor ELK4</fullName>
    </submittedName>
</protein>
<keyword evidence="7 11" id="KW-0238">DNA-binding</keyword>
<dbReference type="GO" id="GO:0030154">
    <property type="term" value="P:cell differentiation"/>
    <property type="evidence" value="ECO:0007669"/>
    <property type="project" value="TreeGrafter"/>
</dbReference>
<evidence type="ECO:0000313" key="15">
    <source>
        <dbReference type="Ensembl" id="ENSHHUP00000030149.1"/>
    </source>
</evidence>
<keyword evidence="4" id="KW-1017">Isopeptide bond</keyword>
<dbReference type="STRING" id="62062.ENSHHUP00000030149"/>
<dbReference type="InterPro" id="IPR036388">
    <property type="entry name" value="WH-like_DNA-bd_sf"/>
</dbReference>
<keyword evidence="9" id="KW-0804">Transcription</keyword>
<evidence type="ECO:0000256" key="2">
    <source>
        <dbReference type="ARBA" id="ARBA00005562"/>
    </source>
</evidence>